<dbReference type="SUPFAM" id="SSF46785">
    <property type="entry name" value="Winged helix' DNA-binding domain"/>
    <property type="match status" value="1"/>
</dbReference>
<accession>A0A8J3IK60</accession>
<keyword evidence="2" id="KW-0238">DNA-binding</keyword>
<dbReference type="Gene3D" id="3.40.50.2300">
    <property type="match status" value="2"/>
</dbReference>
<evidence type="ECO:0000259" key="4">
    <source>
        <dbReference type="PROSITE" id="PS50949"/>
    </source>
</evidence>
<feature type="domain" description="HTH gntR-type" evidence="4">
    <location>
        <begin position="5"/>
        <end position="75"/>
    </location>
</feature>
<gene>
    <name evidence="5" type="ORF">KSF_053160</name>
</gene>
<dbReference type="EMBL" id="BNJK01000001">
    <property type="protein sequence ID" value="GHO95268.1"/>
    <property type="molecule type" value="Genomic_DNA"/>
</dbReference>
<dbReference type="PANTHER" id="PTHR30146:SF120">
    <property type="entry name" value="ALANINE RACEMASE"/>
    <property type="match status" value="1"/>
</dbReference>
<dbReference type="PROSITE" id="PS50949">
    <property type="entry name" value="HTH_GNTR"/>
    <property type="match status" value="1"/>
</dbReference>
<evidence type="ECO:0000313" key="5">
    <source>
        <dbReference type="EMBL" id="GHO95268.1"/>
    </source>
</evidence>
<keyword evidence="6" id="KW-1185">Reference proteome</keyword>
<dbReference type="CDD" id="cd07377">
    <property type="entry name" value="WHTH_GntR"/>
    <property type="match status" value="1"/>
</dbReference>
<reference evidence="5" key="1">
    <citation type="submission" date="2020-10" db="EMBL/GenBank/DDBJ databases">
        <title>Taxonomic study of unclassified bacteria belonging to the class Ktedonobacteria.</title>
        <authorList>
            <person name="Yabe S."/>
            <person name="Wang C.M."/>
            <person name="Zheng Y."/>
            <person name="Sakai Y."/>
            <person name="Cavaletti L."/>
            <person name="Monciardini P."/>
            <person name="Donadio S."/>
        </authorList>
    </citation>
    <scope>NUCLEOTIDE SEQUENCE</scope>
    <source>
        <strain evidence="5">ID150040</strain>
    </source>
</reference>
<dbReference type="GO" id="GO:0003700">
    <property type="term" value="F:DNA-binding transcription factor activity"/>
    <property type="evidence" value="ECO:0007669"/>
    <property type="project" value="InterPro"/>
</dbReference>
<keyword evidence="1" id="KW-0805">Transcription regulation</keyword>
<dbReference type="AlphaFoldDB" id="A0A8J3IK60"/>
<sequence length="365" mass="40604">MAIKTAHADTKVEELCQRLRALALEKGPGAQLPTVRALCEELATTRVTLREALMLLEAEHVIYTKRRQGIFVSPRIYHKSIHILVSSQSFAAPASPFWSMLWVQLEQEALQRSTFKDEICTFHLVKQTDDPEYSVPASVEAMLQAERVDGVLAVGIQTGRAGLLNGGTIPCVTFAGGGEWTISLDSDEFGRLATETLIHQNCKKMGWWAYNVASHPLEKMGDVHLFRQLLQEHKKTLYPELIRIPHTPPSQTSLSLQEQGYLLAHEVFEGPVSTQPDGLVISNDMMTDGALVAFEELGIRPGRDIKLVTHANAGSPILFGRTKNMTVIEYDPALLAQAMFSMLDMLMAGQQPVEPNINIRPRLRQ</sequence>
<keyword evidence="3" id="KW-0804">Transcription</keyword>
<dbReference type="InterPro" id="IPR028082">
    <property type="entry name" value="Peripla_BP_I"/>
</dbReference>
<dbReference type="Proteomes" id="UP000597444">
    <property type="component" value="Unassembled WGS sequence"/>
</dbReference>
<name>A0A8J3IK60_9CHLR</name>
<dbReference type="InterPro" id="IPR036390">
    <property type="entry name" value="WH_DNA-bd_sf"/>
</dbReference>
<proteinExistence type="predicted"/>
<dbReference type="Pfam" id="PF13377">
    <property type="entry name" value="Peripla_BP_3"/>
    <property type="match status" value="1"/>
</dbReference>
<dbReference type="InterPro" id="IPR046335">
    <property type="entry name" value="LacI/GalR-like_sensor"/>
</dbReference>
<protein>
    <recommendedName>
        <fullName evidence="4">HTH gntR-type domain-containing protein</fullName>
    </recommendedName>
</protein>
<dbReference type="PRINTS" id="PR00035">
    <property type="entry name" value="HTHGNTR"/>
</dbReference>
<dbReference type="SMART" id="SM00345">
    <property type="entry name" value="HTH_GNTR"/>
    <property type="match status" value="1"/>
</dbReference>
<dbReference type="PANTHER" id="PTHR30146">
    <property type="entry name" value="LACI-RELATED TRANSCRIPTIONAL REPRESSOR"/>
    <property type="match status" value="1"/>
</dbReference>
<dbReference type="RefSeq" id="WP_220205956.1">
    <property type="nucleotide sequence ID" value="NZ_BNJK01000001.1"/>
</dbReference>
<evidence type="ECO:0000313" key="6">
    <source>
        <dbReference type="Proteomes" id="UP000597444"/>
    </source>
</evidence>
<evidence type="ECO:0000256" key="2">
    <source>
        <dbReference type="ARBA" id="ARBA00023125"/>
    </source>
</evidence>
<organism evidence="5 6">
    <name type="scientific">Reticulibacter mediterranei</name>
    <dbReference type="NCBI Taxonomy" id="2778369"/>
    <lineage>
        <taxon>Bacteria</taxon>
        <taxon>Bacillati</taxon>
        <taxon>Chloroflexota</taxon>
        <taxon>Ktedonobacteria</taxon>
        <taxon>Ktedonobacterales</taxon>
        <taxon>Reticulibacteraceae</taxon>
        <taxon>Reticulibacter</taxon>
    </lineage>
</organism>
<dbReference type="InterPro" id="IPR000524">
    <property type="entry name" value="Tscrpt_reg_HTH_GntR"/>
</dbReference>
<dbReference type="InterPro" id="IPR036388">
    <property type="entry name" value="WH-like_DNA-bd_sf"/>
</dbReference>
<dbReference type="Gene3D" id="1.10.10.10">
    <property type="entry name" value="Winged helix-like DNA-binding domain superfamily/Winged helix DNA-binding domain"/>
    <property type="match status" value="1"/>
</dbReference>
<evidence type="ECO:0000256" key="3">
    <source>
        <dbReference type="ARBA" id="ARBA00023163"/>
    </source>
</evidence>
<comment type="caution">
    <text evidence="5">The sequence shown here is derived from an EMBL/GenBank/DDBJ whole genome shotgun (WGS) entry which is preliminary data.</text>
</comment>
<dbReference type="SUPFAM" id="SSF53822">
    <property type="entry name" value="Periplasmic binding protein-like I"/>
    <property type="match status" value="1"/>
</dbReference>
<dbReference type="GO" id="GO:0000976">
    <property type="term" value="F:transcription cis-regulatory region binding"/>
    <property type="evidence" value="ECO:0007669"/>
    <property type="project" value="TreeGrafter"/>
</dbReference>
<evidence type="ECO:0000256" key="1">
    <source>
        <dbReference type="ARBA" id="ARBA00023015"/>
    </source>
</evidence>
<dbReference type="Pfam" id="PF00392">
    <property type="entry name" value="GntR"/>
    <property type="match status" value="1"/>
</dbReference>